<dbReference type="InterPro" id="IPR019430">
    <property type="entry name" value="7TM_GPCR_serpentine_rcpt_Srx"/>
</dbReference>
<dbReference type="AlphaFoldDB" id="A0A1I7TUH5"/>
<dbReference type="PANTHER" id="PTHR23017:SF24">
    <property type="entry name" value="7TM GPCR SERPENTINE RECEPTOR CLASS X (SRX) DOMAIN-CONTAINING PROTEIN-RELATED"/>
    <property type="match status" value="1"/>
</dbReference>
<keyword evidence="1" id="KW-1133">Transmembrane helix</keyword>
<feature type="transmembrane region" description="Helical" evidence="1">
    <location>
        <begin position="65"/>
        <end position="84"/>
    </location>
</feature>
<feature type="transmembrane region" description="Helical" evidence="1">
    <location>
        <begin position="96"/>
        <end position="121"/>
    </location>
</feature>
<feature type="transmembrane region" description="Helical" evidence="1">
    <location>
        <begin position="21"/>
        <end position="45"/>
    </location>
</feature>
<feature type="domain" description="7TM GPCR serpentine receptor class x (Srx)" evidence="2">
    <location>
        <begin position="89"/>
        <end position="241"/>
    </location>
</feature>
<feature type="transmembrane region" description="Helical" evidence="1">
    <location>
        <begin position="141"/>
        <end position="164"/>
    </location>
</feature>
<evidence type="ECO:0000256" key="1">
    <source>
        <dbReference type="SAM" id="Phobius"/>
    </source>
</evidence>
<dbReference type="eggNOG" id="ENOG502TH26">
    <property type="taxonomic scope" value="Eukaryota"/>
</dbReference>
<dbReference type="PANTHER" id="PTHR23017">
    <property type="entry name" value="SERPENTINE RECEPTOR, CLASS X"/>
    <property type="match status" value="1"/>
</dbReference>
<keyword evidence="1" id="KW-0472">Membrane</keyword>
<proteinExistence type="predicted"/>
<name>A0A1I7TUH5_9PELO</name>
<keyword evidence="1" id="KW-0812">Transmembrane</keyword>
<accession>A0A1I7TUH5</accession>
<protein>
    <submittedName>
        <fullName evidence="4">7TM_GPCR_Srx domain-containing protein</fullName>
    </submittedName>
</protein>
<dbReference type="SUPFAM" id="SSF81321">
    <property type="entry name" value="Family A G protein-coupled receptor-like"/>
    <property type="match status" value="1"/>
</dbReference>
<sequence length="269" mass="31020">MDRNLTELAIRDQSFQYSEDDFWAGLLVSVECIIGFVMLAFVILGCTRIPTLKSPFGMLMVNQNVTQLVACANSGLFFGLGVLLDFNIRVAIMAHWFGSFFICVWVFGFRECTFIFYHYGWIFTSAPYSEKCGSIVKTYNMYVQLVLSTAIFAFDIATILVLVFLRNRVYSKQSTAVRRREMSFAAQVMIQGLVFFMMGLWYDKGHAWIPGNDQRWKTFFTSSFSVNLMHVFDPLVVFVFNPEFRKWIFRGCVPTFIKQHNNAVSTFAT</sequence>
<evidence type="ECO:0000313" key="3">
    <source>
        <dbReference type="Proteomes" id="UP000095282"/>
    </source>
</evidence>
<organism evidence="3 4">
    <name type="scientific">Caenorhabditis tropicalis</name>
    <dbReference type="NCBI Taxonomy" id="1561998"/>
    <lineage>
        <taxon>Eukaryota</taxon>
        <taxon>Metazoa</taxon>
        <taxon>Ecdysozoa</taxon>
        <taxon>Nematoda</taxon>
        <taxon>Chromadorea</taxon>
        <taxon>Rhabditida</taxon>
        <taxon>Rhabditina</taxon>
        <taxon>Rhabditomorpha</taxon>
        <taxon>Rhabditoidea</taxon>
        <taxon>Rhabditidae</taxon>
        <taxon>Peloderinae</taxon>
        <taxon>Caenorhabditis</taxon>
    </lineage>
</organism>
<dbReference type="WBParaSite" id="Csp11.Scaffold629.g11912.t1">
    <property type="protein sequence ID" value="Csp11.Scaffold629.g11912.t1"/>
    <property type="gene ID" value="Csp11.Scaffold629.g11912"/>
</dbReference>
<keyword evidence="3" id="KW-1185">Reference proteome</keyword>
<dbReference type="STRING" id="1561998.A0A1I7TUH5"/>
<reference evidence="4" key="1">
    <citation type="submission" date="2016-11" db="UniProtKB">
        <authorList>
            <consortium name="WormBaseParasite"/>
        </authorList>
    </citation>
    <scope>IDENTIFICATION</scope>
</reference>
<dbReference type="Gene3D" id="1.20.1070.10">
    <property type="entry name" value="Rhodopsin 7-helix transmembrane proteins"/>
    <property type="match status" value="1"/>
</dbReference>
<feature type="transmembrane region" description="Helical" evidence="1">
    <location>
        <begin position="184"/>
        <end position="202"/>
    </location>
</feature>
<dbReference type="Pfam" id="PF10328">
    <property type="entry name" value="7TM_GPCR_Srx"/>
    <property type="match status" value="1"/>
</dbReference>
<evidence type="ECO:0000313" key="4">
    <source>
        <dbReference type="WBParaSite" id="Csp11.Scaffold629.g11912.t1"/>
    </source>
</evidence>
<dbReference type="Proteomes" id="UP000095282">
    <property type="component" value="Unplaced"/>
</dbReference>
<feature type="transmembrane region" description="Helical" evidence="1">
    <location>
        <begin position="222"/>
        <end position="240"/>
    </location>
</feature>
<evidence type="ECO:0000259" key="2">
    <source>
        <dbReference type="Pfam" id="PF10328"/>
    </source>
</evidence>